<accession>Q2HS31</accession>
<evidence type="ECO:0000313" key="2">
    <source>
        <dbReference type="EMBL" id="ABD33140.1"/>
    </source>
</evidence>
<evidence type="ECO:0000256" key="1">
    <source>
        <dbReference type="SAM" id="MobiDB-lite"/>
    </source>
</evidence>
<feature type="compositionally biased region" description="Low complexity" evidence="1">
    <location>
        <begin position="47"/>
        <end position="57"/>
    </location>
</feature>
<feature type="compositionally biased region" description="Polar residues" evidence="1">
    <location>
        <begin position="58"/>
        <end position="71"/>
    </location>
</feature>
<feature type="region of interest" description="Disordered" evidence="1">
    <location>
        <begin position="47"/>
        <end position="71"/>
    </location>
</feature>
<sequence>MTRAGSGRRCTRHDNERLLTASRGTESHRNERVLEAVQWLEAFSISGGSQGSNWSGSLNRYGQENLTNQGT</sequence>
<name>Q2HS31_MEDTR</name>
<reference evidence="2" key="2">
    <citation type="submission" date="2007-03" db="EMBL/GenBank/DDBJ databases">
        <authorList>
            <consortium name="The International Medicago Genome Annotation Group"/>
        </authorList>
    </citation>
    <scope>NUCLEOTIDE SEQUENCE</scope>
</reference>
<protein>
    <submittedName>
        <fullName evidence="2">Uncharacterized protein</fullName>
    </submittedName>
</protein>
<gene>
    <name evidence="2" type="ORF">MtrDRAFT_AC157503g18v2</name>
</gene>
<feature type="region of interest" description="Disordered" evidence="1">
    <location>
        <begin position="1"/>
        <end position="28"/>
    </location>
</feature>
<organism evidence="2">
    <name type="scientific">Medicago truncatula</name>
    <name type="common">Barrel medic</name>
    <name type="synonym">Medicago tribuloides</name>
    <dbReference type="NCBI Taxonomy" id="3880"/>
    <lineage>
        <taxon>Eukaryota</taxon>
        <taxon>Viridiplantae</taxon>
        <taxon>Streptophyta</taxon>
        <taxon>Embryophyta</taxon>
        <taxon>Tracheophyta</taxon>
        <taxon>Spermatophyta</taxon>
        <taxon>Magnoliopsida</taxon>
        <taxon>eudicotyledons</taxon>
        <taxon>Gunneridae</taxon>
        <taxon>Pentapetalae</taxon>
        <taxon>rosids</taxon>
        <taxon>fabids</taxon>
        <taxon>Fabales</taxon>
        <taxon>Fabaceae</taxon>
        <taxon>Papilionoideae</taxon>
        <taxon>50 kb inversion clade</taxon>
        <taxon>NPAAA clade</taxon>
        <taxon>Hologalegina</taxon>
        <taxon>IRL clade</taxon>
        <taxon>Trifolieae</taxon>
        <taxon>Medicago</taxon>
    </lineage>
</organism>
<dbReference type="AlphaFoldDB" id="Q2HS31"/>
<reference evidence="2" key="1">
    <citation type="submission" date="2005-04" db="EMBL/GenBank/DDBJ databases">
        <authorList>
            <person name="Town C.D."/>
        </authorList>
    </citation>
    <scope>NUCLEOTIDE SEQUENCE</scope>
</reference>
<proteinExistence type="predicted"/>
<dbReference type="EMBL" id="AC157503">
    <property type="protein sequence ID" value="ABD33140.1"/>
    <property type="molecule type" value="Genomic_DNA"/>
</dbReference>